<organism evidence="3 4">
    <name type="scientific">Carpediemonas membranifera</name>
    <dbReference type="NCBI Taxonomy" id="201153"/>
    <lineage>
        <taxon>Eukaryota</taxon>
        <taxon>Metamonada</taxon>
        <taxon>Carpediemonas-like organisms</taxon>
        <taxon>Carpediemonas</taxon>
    </lineage>
</organism>
<dbReference type="AlphaFoldDB" id="A0A8J6BVI4"/>
<gene>
    <name evidence="3" type="ORF">J8273_6206</name>
</gene>
<keyword evidence="1" id="KW-0175">Coiled coil</keyword>
<sequence>MAEPEDVRDKIAILCSQLHDKYSNEIRNAVKQVQKGNHPAITERLESLKAAHEKKIKESEEKKQRSSQEILDRYKVAREEALHRLQTAMYDAKRMLLSDVEFQRNMFAAELRKYGMTEELPKVPSPPFELLDEPAQHLKRAPEEEDEEMEEKPDDAEEDEKKEPEAAEEEEKVTEEEEEPEEQAEQADVVGDDAGNAEPTEPVEEAKAEEPAVDEDEPIE</sequence>
<reference evidence="3" key="1">
    <citation type="submission" date="2021-05" db="EMBL/GenBank/DDBJ databases">
        <title>A free-living protist that lacks canonical eukaryotic 1 DNA replication and segregation systems.</title>
        <authorList>
            <person name="Salas-Leiva D.E."/>
            <person name="Tromer E.C."/>
            <person name="Curtis B.A."/>
            <person name="Jerlstrom-Hultqvist J."/>
            <person name="Kolisko M."/>
            <person name="Yi Z."/>
            <person name="Salas-Leiva J.S."/>
            <person name="Gallot-Lavallee L."/>
            <person name="Kops G.J.P.L."/>
            <person name="Archibald J.M."/>
            <person name="Simpson A.G.B."/>
            <person name="Roger A.J."/>
        </authorList>
    </citation>
    <scope>NUCLEOTIDE SEQUENCE</scope>
    <source>
        <strain evidence="3">BICM</strain>
    </source>
</reference>
<evidence type="ECO:0000256" key="1">
    <source>
        <dbReference type="SAM" id="Coils"/>
    </source>
</evidence>
<name>A0A8J6BVI4_9EUKA</name>
<feature type="compositionally biased region" description="Acidic residues" evidence="2">
    <location>
        <begin position="166"/>
        <end position="185"/>
    </location>
</feature>
<evidence type="ECO:0000256" key="2">
    <source>
        <dbReference type="SAM" id="MobiDB-lite"/>
    </source>
</evidence>
<feature type="region of interest" description="Disordered" evidence="2">
    <location>
        <begin position="119"/>
        <end position="220"/>
    </location>
</feature>
<feature type="coiled-coil region" evidence="1">
    <location>
        <begin position="42"/>
        <end position="69"/>
    </location>
</feature>
<keyword evidence="4" id="KW-1185">Reference proteome</keyword>
<evidence type="ECO:0000313" key="4">
    <source>
        <dbReference type="Proteomes" id="UP000717585"/>
    </source>
</evidence>
<proteinExistence type="predicted"/>
<evidence type="ECO:0000313" key="3">
    <source>
        <dbReference type="EMBL" id="KAG9391446.1"/>
    </source>
</evidence>
<accession>A0A8J6BVI4</accession>
<dbReference type="Proteomes" id="UP000717585">
    <property type="component" value="Unassembled WGS sequence"/>
</dbReference>
<protein>
    <submittedName>
        <fullName evidence="3">Uncharacterized protein</fullName>
    </submittedName>
</protein>
<feature type="compositionally biased region" description="Acidic residues" evidence="2">
    <location>
        <begin position="143"/>
        <end position="158"/>
    </location>
</feature>
<dbReference type="EMBL" id="JAHDYR010000053">
    <property type="protein sequence ID" value="KAG9391446.1"/>
    <property type="molecule type" value="Genomic_DNA"/>
</dbReference>
<comment type="caution">
    <text evidence="3">The sequence shown here is derived from an EMBL/GenBank/DDBJ whole genome shotgun (WGS) entry which is preliminary data.</text>
</comment>
<feature type="compositionally biased region" description="Acidic residues" evidence="2">
    <location>
        <begin position="211"/>
        <end position="220"/>
    </location>
</feature>